<dbReference type="Gene3D" id="4.10.1250.10">
    <property type="entry name" value="Aminomethyltransferase fragment"/>
    <property type="match status" value="1"/>
</dbReference>
<dbReference type="FunFam" id="2.40.30.110:FF:000002">
    <property type="entry name" value="Aminomethyltransferase"/>
    <property type="match status" value="1"/>
</dbReference>
<evidence type="ECO:0000256" key="2">
    <source>
        <dbReference type="PIRSR" id="PIRSR006487-1"/>
    </source>
</evidence>
<dbReference type="Pfam" id="PF08669">
    <property type="entry name" value="GCV_T_C"/>
    <property type="match status" value="1"/>
</dbReference>
<dbReference type="GO" id="GO:0005739">
    <property type="term" value="C:mitochondrion"/>
    <property type="evidence" value="ECO:0007669"/>
    <property type="project" value="TreeGrafter"/>
</dbReference>
<dbReference type="FunFam" id="4.10.1250.10:FF:000002">
    <property type="entry name" value="Aminomethyltransferase"/>
    <property type="match status" value="1"/>
</dbReference>
<dbReference type="Gene3D" id="2.40.30.110">
    <property type="entry name" value="Aminomethyltransferase beta-barrel domains"/>
    <property type="match status" value="1"/>
</dbReference>
<dbReference type="EMBL" id="BMAV01023327">
    <property type="protein sequence ID" value="GFY78988.1"/>
    <property type="molecule type" value="Genomic_DNA"/>
</dbReference>
<sequence length="263" mass="28889">MFCDQNKVNEWNKAKGDNITFDAPSNKALLAFQGPKCAETLQIYVEGSLFNLPFMHSMEAYVIVNIHARINRCGYTGEDGYEMSMNAHESKMLLDYILNADGDIVKCAGLGARDTLRLEAGLCLSGTDFNESITPVEASLAWTIGKRRRKEAGFPGADVILRQLQEKPKKKRVGFISSGGACPRSGEKIFDADGKEIGVITSGCPSPCLKKNIGMGYVASDYAKIGTPVEFRIHNKKVNGTVSKMPFVPHKYAQSDKPEKQNI</sequence>
<feature type="domain" description="GCVT N-terminal" evidence="3">
    <location>
        <begin position="14"/>
        <end position="146"/>
    </location>
</feature>
<dbReference type="SUPFAM" id="SSF103025">
    <property type="entry name" value="Folate-binding domain"/>
    <property type="match status" value="1"/>
</dbReference>
<dbReference type="Proteomes" id="UP000886998">
    <property type="component" value="Unassembled WGS sequence"/>
</dbReference>
<dbReference type="PIRSF" id="PIRSF006487">
    <property type="entry name" value="GcvT"/>
    <property type="match status" value="1"/>
</dbReference>
<evidence type="ECO:0000313" key="5">
    <source>
        <dbReference type="EMBL" id="GFY78988.1"/>
    </source>
</evidence>
<proteinExistence type="inferred from homology"/>
<feature type="binding site" evidence="2">
    <location>
        <position position="82"/>
    </location>
    <ligand>
        <name>substrate</name>
    </ligand>
</feature>
<gene>
    <name evidence="5" type="primary">AMT</name>
    <name evidence="5" type="ORF">TNIN_69421</name>
</gene>
<comment type="similarity">
    <text evidence="1">Belongs to the GcvT family.</text>
</comment>
<dbReference type="Pfam" id="PF01571">
    <property type="entry name" value="GCV_T"/>
    <property type="match status" value="1"/>
</dbReference>
<organism evidence="5 6">
    <name type="scientific">Trichonephila inaurata madagascariensis</name>
    <dbReference type="NCBI Taxonomy" id="2747483"/>
    <lineage>
        <taxon>Eukaryota</taxon>
        <taxon>Metazoa</taxon>
        <taxon>Ecdysozoa</taxon>
        <taxon>Arthropoda</taxon>
        <taxon>Chelicerata</taxon>
        <taxon>Arachnida</taxon>
        <taxon>Araneae</taxon>
        <taxon>Araneomorphae</taxon>
        <taxon>Entelegynae</taxon>
        <taxon>Araneoidea</taxon>
        <taxon>Nephilidae</taxon>
        <taxon>Trichonephila</taxon>
        <taxon>Trichonephila inaurata</taxon>
    </lineage>
</organism>
<feature type="domain" description="Aminomethyltransferase C-terminal" evidence="4">
    <location>
        <begin position="170"/>
        <end position="248"/>
    </location>
</feature>
<dbReference type="InterPro" id="IPR028896">
    <property type="entry name" value="GcvT/YgfZ/DmdA"/>
</dbReference>
<dbReference type="OrthoDB" id="10263536at2759"/>
<dbReference type="InterPro" id="IPR006222">
    <property type="entry name" value="GCVT_N"/>
</dbReference>
<comment type="caution">
    <text evidence="5">The sequence shown here is derived from an EMBL/GenBank/DDBJ whole genome shotgun (WGS) entry which is preliminary data.</text>
</comment>
<protein>
    <submittedName>
        <fullName evidence="5">Aminomethyltransferase, mitochondrial</fullName>
    </submittedName>
</protein>
<name>A0A8X6YXG7_9ARAC</name>
<keyword evidence="6" id="KW-1185">Reference proteome</keyword>
<reference evidence="5" key="1">
    <citation type="submission" date="2020-08" db="EMBL/GenBank/DDBJ databases">
        <title>Multicomponent nature underlies the extraordinary mechanical properties of spider dragline silk.</title>
        <authorList>
            <person name="Kono N."/>
            <person name="Nakamura H."/>
            <person name="Mori M."/>
            <person name="Yoshida Y."/>
            <person name="Ohtoshi R."/>
            <person name="Malay A.D."/>
            <person name="Moran D.A.P."/>
            <person name="Tomita M."/>
            <person name="Numata K."/>
            <person name="Arakawa K."/>
        </authorList>
    </citation>
    <scope>NUCLEOTIDE SEQUENCE</scope>
</reference>
<dbReference type="AlphaFoldDB" id="A0A8X6YXG7"/>
<evidence type="ECO:0000259" key="4">
    <source>
        <dbReference type="Pfam" id="PF08669"/>
    </source>
</evidence>
<dbReference type="SUPFAM" id="SSF101790">
    <property type="entry name" value="Aminomethyltransferase beta-barrel domain"/>
    <property type="match status" value="1"/>
</dbReference>
<accession>A0A8X6YXG7</accession>
<evidence type="ECO:0000313" key="6">
    <source>
        <dbReference type="Proteomes" id="UP000886998"/>
    </source>
</evidence>
<dbReference type="Gene3D" id="3.30.1360.120">
    <property type="entry name" value="Probable tRNA modification gtpase trme, domain 1"/>
    <property type="match status" value="1"/>
</dbReference>
<dbReference type="InterPro" id="IPR013977">
    <property type="entry name" value="GcvT_C"/>
</dbReference>
<dbReference type="PANTHER" id="PTHR43757">
    <property type="entry name" value="AMINOMETHYLTRANSFERASE"/>
    <property type="match status" value="1"/>
</dbReference>
<dbReference type="InterPro" id="IPR029043">
    <property type="entry name" value="GcvT/YgfZ_C"/>
</dbReference>
<dbReference type="InterPro" id="IPR027266">
    <property type="entry name" value="TrmE/GcvT-like"/>
</dbReference>
<dbReference type="PANTHER" id="PTHR43757:SF2">
    <property type="entry name" value="AMINOMETHYLTRANSFERASE, MITOCHONDRIAL"/>
    <property type="match status" value="1"/>
</dbReference>
<evidence type="ECO:0000256" key="1">
    <source>
        <dbReference type="ARBA" id="ARBA00008609"/>
    </source>
</evidence>
<evidence type="ECO:0000259" key="3">
    <source>
        <dbReference type="Pfam" id="PF01571"/>
    </source>
</evidence>